<reference evidence="2 3" key="1">
    <citation type="submission" date="2024-09" db="EMBL/GenBank/DDBJ databases">
        <title>Itraconazole resistance in Madurella fahalii resulting from another homologue of gene encoding cytochrome P450 14-alpha sterol demethylase (CYP51).</title>
        <authorList>
            <person name="Yoshioka I."/>
            <person name="Fahal A.H."/>
            <person name="Kaneko S."/>
            <person name="Yaguchi T."/>
        </authorList>
    </citation>
    <scope>NUCLEOTIDE SEQUENCE [LARGE SCALE GENOMIC DNA]</scope>
    <source>
        <strain evidence="2 3">IFM 68171</strain>
    </source>
</reference>
<dbReference type="GO" id="GO:0016874">
    <property type="term" value="F:ligase activity"/>
    <property type="evidence" value="ECO:0007669"/>
    <property type="project" value="UniProtKB-KW"/>
</dbReference>
<gene>
    <name evidence="2" type="primary">VAS1</name>
    <name evidence="2" type="ORF">MFIFM68171_01147</name>
</gene>
<proteinExistence type="predicted"/>
<organism evidence="2 3">
    <name type="scientific">Madurella fahalii</name>
    <dbReference type="NCBI Taxonomy" id="1157608"/>
    <lineage>
        <taxon>Eukaryota</taxon>
        <taxon>Fungi</taxon>
        <taxon>Dikarya</taxon>
        <taxon>Ascomycota</taxon>
        <taxon>Pezizomycotina</taxon>
        <taxon>Sordariomycetes</taxon>
        <taxon>Sordariomycetidae</taxon>
        <taxon>Sordariales</taxon>
        <taxon>Sordariales incertae sedis</taxon>
        <taxon>Madurella</taxon>
    </lineage>
</organism>
<keyword evidence="3" id="KW-1185">Reference proteome</keyword>
<evidence type="ECO:0000256" key="1">
    <source>
        <dbReference type="SAM" id="MobiDB-lite"/>
    </source>
</evidence>
<evidence type="ECO:0000313" key="3">
    <source>
        <dbReference type="Proteomes" id="UP001628179"/>
    </source>
</evidence>
<feature type="compositionally biased region" description="Basic and acidic residues" evidence="1">
    <location>
        <begin position="67"/>
        <end position="80"/>
    </location>
</feature>
<evidence type="ECO:0000313" key="2">
    <source>
        <dbReference type="EMBL" id="GAB1310937.1"/>
    </source>
</evidence>
<dbReference type="Proteomes" id="UP001628179">
    <property type="component" value="Unassembled WGS sequence"/>
</dbReference>
<comment type="caution">
    <text evidence="2">The sequence shown here is derived from an EMBL/GenBank/DDBJ whole genome shotgun (WGS) entry which is preliminary data.</text>
</comment>
<feature type="region of interest" description="Disordered" evidence="1">
    <location>
        <begin position="1"/>
        <end position="80"/>
    </location>
</feature>
<protein>
    <submittedName>
        <fullName evidence="2">Valine--tRNA ligase</fullName>
    </submittedName>
</protein>
<sequence>MATNSSRGNSIAAHDGPNVATATPPPPVPSDLKSQIYQQETASTDKSVGLHVSGQDADAVAPGGHVETVEEVDKSERKGR</sequence>
<dbReference type="EMBL" id="BAAFSV010000001">
    <property type="protein sequence ID" value="GAB1310937.1"/>
    <property type="molecule type" value="Genomic_DNA"/>
</dbReference>
<dbReference type="RefSeq" id="XP_070912670.1">
    <property type="nucleotide sequence ID" value="XM_071056569.1"/>
</dbReference>
<name>A0ABQ0FZL5_9PEZI</name>
<feature type="compositionally biased region" description="Polar residues" evidence="1">
    <location>
        <begin position="32"/>
        <end position="46"/>
    </location>
</feature>
<dbReference type="GeneID" id="98171892"/>
<accession>A0ABQ0FZL5</accession>
<keyword evidence="2" id="KW-0436">Ligase</keyword>